<protein>
    <recommendedName>
        <fullName evidence="7">Large ribosomal subunit protein mL40</fullName>
    </recommendedName>
</protein>
<evidence type="ECO:0000256" key="7">
    <source>
        <dbReference type="ARBA" id="ARBA00035192"/>
    </source>
</evidence>
<keyword evidence="5" id="KW-0496">Mitochondrion</keyword>
<dbReference type="InterPro" id="IPR039145">
    <property type="entry name" value="Ribosomal_mL40_metazoa/plant"/>
</dbReference>
<reference evidence="9" key="1">
    <citation type="submission" date="2017-02" db="UniProtKB">
        <authorList>
            <consortium name="WormBaseParasite"/>
        </authorList>
    </citation>
    <scope>IDENTIFICATION</scope>
</reference>
<evidence type="ECO:0000256" key="4">
    <source>
        <dbReference type="ARBA" id="ARBA00022980"/>
    </source>
</evidence>
<evidence type="ECO:0000256" key="6">
    <source>
        <dbReference type="ARBA" id="ARBA00023274"/>
    </source>
</evidence>
<proteinExistence type="inferred from homology"/>
<evidence type="ECO:0000313" key="8">
    <source>
        <dbReference type="Proteomes" id="UP000038045"/>
    </source>
</evidence>
<accession>A0A0N4ZNH6</accession>
<dbReference type="Gene3D" id="6.10.250.3440">
    <property type="match status" value="1"/>
</dbReference>
<evidence type="ECO:0000256" key="1">
    <source>
        <dbReference type="ARBA" id="ARBA00004173"/>
    </source>
</evidence>
<organism evidence="8 9">
    <name type="scientific">Parastrongyloides trichosuri</name>
    <name type="common">Possum-specific nematode worm</name>
    <dbReference type="NCBI Taxonomy" id="131310"/>
    <lineage>
        <taxon>Eukaryota</taxon>
        <taxon>Metazoa</taxon>
        <taxon>Ecdysozoa</taxon>
        <taxon>Nematoda</taxon>
        <taxon>Chromadorea</taxon>
        <taxon>Rhabditida</taxon>
        <taxon>Tylenchina</taxon>
        <taxon>Panagrolaimomorpha</taxon>
        <taxon>Strongyloidoidea</taxon>
        <taxon>Strongyloididae</taxon>
        <taxon>Parastrongyloides</taxon>
    </lineage>
</organism>
<keyword evidence="6" id="KW-0687">Ribonucleoprotein</keyword>
<evidence type="ECO:0000256" key="2">
    <source>
        <dbReference type="ARBA" id="ARBA00009360"/>
    </source>
</evidence>
<dbReference type="Pfam" id="PF09812">
    <property type="entry name" value="MRP-L28"/>
    <property type="match status" value="1"/>
</dbReference>
<keyword evidence="3" id="KW-0809">Transit peptide</keyword>
<sequence>MLRVSKFFSIVTNCRNVHTTPLLSSSVFMKRQKRMDPEMAKQRETRKRKKLEKEIRLLQKNSKKPKPIDEMSLPESALQNISERYRTLEELSSKSLKDEILIHKEYNSLQTKLWRIDDEWIQKVNSAQEKALDRLKVLSPSLHAAAIELDETKIKFNFQGPPQTQFKKNYEAPDGDFIDVTKKWT</sequence>
<dbReference type="AlphaFoldDB" id="A0A0N4ZNH6"/>
<evidence type="ECO:0000313" key="9">
    <source>
        <dbReference type="WBParaSite" id="PTRK_0001009000.1"/>
    </source>
</evidence>
<evidence type="ECO:0000256" key="3">
    <source>
        <dbReference type="ARBA" id="ARBA00022946"/>
    </source>
</evidence>
<dbReference type="WBParaSite" id="PTRK_0001009000.1">
    <property type="protein sequence ID" value="PTRK_0001009000.1"/>
    <property type="gene ID" value="PTRK_0001009000"/>
</dbReference>
<comment type="subcellular location">
    <subcellularLocation>
        <location evidence="1">Mitochondrion</location>
    </subcellularLocation>
</comment>
<dbReference type="Proteomes" id="UP000038045">
    <property type="component" value="Unplaced"/>
</dbReference>
<name>A0A0N4ZNH6_PARTI</name>
<dbReference type="STRING" id="131310.A0A0N4ZNH6"/>
<comment type="similarity">
    <text evidence="2">Belongs to the mitochondrion-specific ribosomal protein mL40 family.</text>
</comment>
<dbReference type="InterPro" id="IPR019192">
    <property type="entry name" value="Ribosomal_mL40"/>
</dbReference>
<dbReference type="PANTHER" id="PTHR13359:SF2">
    <property type="entry name" value="LARGE RIBOSOMAL SUBUNIT PROTEIN ML40"/>
    <property type="match status" value="1"/>
</dbReference>
<keyword evidence="4" id="KW-0689">Ribosomal protein</keyword>
<dbReference type="GO" id="GO:0005762">
    <property type="term" value="C:mitochondrial large ribosomal subunit"/>
    <property type="evidence" value="ECO:0007669"/>
    <property type="project" value="InterPro"/>
</dbReference>
<dbReference type="PANTHER" id="PTHR13359">
    <property type="entry name" value="39S RIBOSOMAL PROTEIN L40, MITOCHONDRIAL"/>
    <property type="match status" value="1"/>
</dbReference>
<keyword evidence="8" id="KW-1185">Reference proteome</keyword>
<evidence type="ECO:0000256" key="5">
    <source>
        <dbReference type="ARBA" id="ARBA00023128"/>
    </source>
</evidence>